<protein>
    <submittedName>
        <fullName evidence="2">Uncharacterized protein</fullName>
    </submittedName>
</protein>
<organism evidence="2 3">
    <name type="scientific">Idiomarina abyssalis</name>
    <dbReference type="NCBI Taxonomy" id="86102"/>
    <lineage>
        <taxon>Bacteria</taxon>
        <taxon>Pseudomonadati</taxon>
        <taxon>Pseudomonadota</taxon>
        <taxon>Gammaproteobacteria</taxon>
        <taxon>Alteromonadales</taxon>
        <taxon>Idiomarinaceae</taxon>
        <taxon>Idiomarina</taxon>
    </lineage>
</organism>
<accession>A0A8I1KIF9</accession>
<dbReference type="AlphaFoldDB" id="A0A8I1KIF9"/>
<sequence>MVIKPAEITRDDIGAWVHPDLPEWDEGTTQDEINDWFETHSISYEFIRFESQSSQEQFDRYYEDGNSDLTDWKPTCDKPGSFLLSIHETEDGPVALFAVPQ</sequence>
<gene>
    <name evidence="1" type="ORF">JHC10_00700</name>
    <name evidence="2" type="ORF">JHC11_12840</name>
</gene>
<keyword evidence="4" id="KW-1185">Reference proteome</keyword>
<dbReference type="Proteomes" id="UP000621390">
    <property type="component" value="Unassembled WGS sequence"/>
</dbReference>
<dbReference type="Proteomes" id="UP000655994">
    <property type="component" value="Unassembled WGS sequence"/>
</dbReference>
<reference evidence="2 4" key="1">
    <citation type="submission" date="2020-09" db="EMBL/GenBank/DDBJ databases">
        <title>Draft Genomes of Bacterial Isolates from North Pond Shallow Sediments.</title>
        <authorList>
            <person name="Kiel Reese B."/>
            <person name="Mullis M."/>
            <person name="Weisend R.E."/>
        </authorList>
    </citation>
    <scope>NUCLEOTIDE SEQUENCE</scope>
    <source>
        <strain evidence="2">KJE-2</strain>
        <strain evidence="1 4">KJE-3</strain>
    </source>
</reference>
<comment type="caution">
    <text evidence="2">The sequence shown here is derived from an EMBL/GenBank/DDBJ whole genome shotgun (WGS) entry which is preliminary data.</text>
</comment>
<dbReference type="EMBL" id="JAEMOS010000002">
    <property type="protein sequence ID" value="MBJ7265451.1"/>
    <property type="molecule type" value="Genomic_DNA"/>
</dbReference>
<evidence type="ECO:0000313" key="4">
    <source>
        <dbReference type="Proteomes" id="UP000655994"/>
    </source>
</evidence>
<evidence type="ECO:0000313" key="1">
    <source>
        <dbReference type="EMBL" id="MBJ7265451.1"/>
    </source>
</evidence>
<evidence type="ECO:0000313" key="3">
    <source>
        <dbReference type="Proteomes" id="UP000621390"/>
    </source>
</evidence>
<dbReference type="EMBL" id="JAEMOP010000009">
    <property type="protein sequence ID" value="MBJ7316875.1"/>
    <property type="molecule type" value="Genomic_DNA"/>
</dbReference>
<evidence type="ECO:0000313" key="2">
    <source>
        <dbReference type="EMBL" id="MBJ7316875.1"/>
    </source>
</evidence>
<name>A0A8I1KIF9_9GAMM</name>
<dbReference type="RefSeq" id="WP_199493233.1">
    <property type="nucleotide sequence ID" value="NZ_JAEMOP010000009.1"/>
</dbReference>
<proteinExistence type="predicted"/>